<evidence type="ECO:0000256" key="1">
    <source>
        <dbReference type="SAM" id="SignalP"/>
    </source>
</evidence>
<reference evidence="3" key="2">
    <citation type="submission" date="2020-04" db="EMBL/GenBank/DDBJ databases">
        <authorList>
            <consortium name="NCBI Genome Project"/>
        </authorList>
    </citation>
    <scope>NUCLEOTIDE SEQUENCE</scope>
    <source>
        <strain evidence="3">CBS 342.82</strain>
    </source>
</reference>
<protein>
    <recommendedName>
        <fullName evidence="4">Vacuolar protein sorting-associated protein 62</fullName>
    </recommendedName>
</protein>
<dbReference type="PANTHER" id="PTHR48174:SF5">
    <property type="entry name" value="VACUOLAR PROTEIN SORTING-ASSOCIATED PROTEIN 62"/>
    <property type="match status" value="1"/>
</dbReference>
<evidence type="ECO:0000313" key="2">
    <source>
        <dbReference type="Proteomes" id="UP000504637"/>
    </source>
</evidence>
<dbReference type="OrthoDB" id="188042at2759"/>
<feature type="chain" id="PRO_5026929619" description="Vacuolar protein sorting-associated protein 62" evidence="1">
    <location>
        <begin position="24"/>
        <end position="353"/>
    </location>
</feature>
<evidence type="ECO:0008006" key="4">
    <source>
        <dbReference type="Google" id="ProtNLM"/>
    </source>
</evidence>
<reference evidence="3" key="3">
    <citation type="submission" date="2025-08" db="UniProtKB">
        <authorList>
            <consortium name="RefSeq"/>
        </authorList>
    </citation>
    <scope>IDENTIFICATION</scope>
    <source>
        <strain evidence="3">CBS 342.82</strain>
    </source>
</reference>
<gene>
    <name evidence="3" type="ORF">K489DRAFT_344998</name>
</gene>
<dbReference type="Proteomes" id="UP000504637">
    <property type="component" value="Unplaced"/>
</dbReference>
<dbReference type="GeneID" id="54360127"/>
<sequence>MFSHKNLATGLTGAAILFGTTSARQIPSGVPSFALDYAPLVYLFSGENYNPSDISAQLPPNTTPKNNFTAITNGPNPLTLDNLSQLSNSASLSSTEDFTTFPRQPSYLYGVRPSSSGQTGDAVSCAIIVNDHDSTPGSNVTDVFYMYFYAFDYGGDYFSFNVGNHVGDWEHTMVRFVNGTPSAMWFSQHANGQAFMYAATEKGKDEKRPIAYSANGTHANYATPGVHDHTLPNINLPFPFLIPDHTSAGSLWDPTLSAYYYHYSTASNRTAGVTGTFTAYDDSAPTDWLYWLGRWGDENLPKSDPRQSCPFGIDALCRWSGGPTGPVDKQLNRAKVCPDNGNPCIVRSVLSAK</sequence>
<evidence type="ECO:0000313" key="3">
    <source>
        <dbReference type="RefSeq" id="XP_033456167.1"/>
    </source>
</evidence>
<dbReference type="InterPro" id="IPR009291">
    <property type="entry name" value="Vps62"/>
</dbReference>
<accession>A0A6J3LTL6</accession>
<feature type="signal peptide" evidence="1">
    <location>
        <begin position="1"/>
        <end position="23"/>
    </location>
</feature>
<reference evidence="3" key="1">
    <citation type="submission" date="2020-01" db="EMBL/GenBank/DDBJ databases">
        <authorList>
            <consortium name="DOE Joint Genome Institute"/>
            <person name="Haridas S."/>
            <person name="Albert R."/>
            <person name="Binder M."/>
            <person name="Bloem J."/>
            <person name="Labutti K."/>
            <person name="Salamov A."/>
            <person name="Andreopoulos B."/>
            <person name="Baker S.E."/>
            <person name="Barry K."/>
            <person name="Bills G."/>
            <person name="Bluhm B.H."/>
            <person name="Cannon C."/>
            <person name="Castanera R."/>
            <person name="Culley D.E."/>
            <person name="Daum C."/>
            <person name="Ezra D."/>
            <person name="Gonzalez J.B."/>
            <person name="Henrissat B."/>
            <person name="Kuo A."/>
            <person name="Liang C."/>
            <person name="Lipzen A."/>
            <person name="Lutzoni F."/>
            <person name="Magnuson J."/>
            <person name="Mondo S."/>
            <person name="Nolan M."/>
            <person name="Ohm R."/>
            <person name="Pangilinan J."/>
            <person name="Park H.-J."/>
            <person name="Ramirez L."/>
            <person name="Alfaro M."/>
            <person name="Sun H."/>
            <person name="Tritt A."/>
            <person name="Yoshinaga Y."/>
            <person name="Zwiers L.-H."/>
            <person name="Turgeon B.G."/>
            <person name="Goodwin S.B."/>
            <person name="Spatafora J.W."/>
            <person name="Crous P.W."/>
            <person name="Grigoriev I.V."/>
        </authorList>
    </citation>
    <scope>NUCLEOTIDE SEQUENCE</scope>
    <source>
        <strain evidence="3">CBS 342.82</strain>
    </source>
</reference>
<proteinExistence type="predicted"/>
<keyword evidence="1" id="KW-0732">Signal</keyword>
<dbReference type="AlphaFoldDB" id="A0A6J3LTL6"/>
<name>A0A6J3LTL6_9PEZI</name>
<keyword evidence="2" id="KW-1185">Reference proteome</keyword>
<organism evidence="3">
    <name type="scientific">Dissoconium aciculare CBS 342.82</name>
    <dbReference type="NCBI Taxonomy" id="1314786"/>
    <lineage>
        <taxon>Eukaryota</taxon>
        <taxon>Fungi</taxon>
        <taxon>Dikarya</taxon>
        <taxon>Ascomycota</taxon>
        <taxon>Pezizomycotina</taxon>
        <taxon>Dothideomycetes</taxon>
        <taxon>Dothideomycetidae</taxon>
        <taxon>Mycosphaerellales</taxon>
        <taxon>Dissoconiaceae</taxon>
        <taxon>Dissoconium</taxon>
    </lineage>
</organism>
<dbReference type="Pfam" id="PF06101">
    <property type="entry name" value="Vps62"/>
    <property type="match status" value="1"/>
</dbReference>
<dbReference type="PANTHER" id="PTHR48174">
    <property type="entry name" value="DUF946 FAMILY PROTEIN"/>
    <property type="match status" value="1"/>
</dbReference>
<dbReference type="RefSeq" id="XP_033456167.1">
    <property type="nucleotide sequence ID" value="XM_033602327.1"/>
</dbReference>